<feature type="binding site" evidence="9">
    <location>
        <position position="368"/>
    </location>
    <ligand>
        <name>Mg(2+)</name>
        <dbReference type="ChEBI" id="CHEBI:18420"/>
    </ligand>
</feature>
<dbReference type="GO" id="GO:0005524">
    <property type="term" value="F:ATP binding"/>
    <property type="evidence" value="ECO:0007669"/>
    <property type="project" value="UniProtKB-KW"/>
</dbReference>
<evidence type="ECO:0000256" key="8">
    <source>
        <dbReference type="ARBA" id="ARBA00022842"/>
    </source>
</evidence>
<keyword evidence="8 9" id="KW-0460">Magnesium</keyword>
<dbReference type="InterPro" id="IPR043129">
    <property type="entry name" value="ATPase_NBD"/>
</dbReference>
<comment type="cofactor">
    <cofactor evidence="9">
        <name>Mg(2+)</name>
        <dbReference type="ChEBI" id="CHEBI:18420"/>
    </cofactor>
    <cofactor evidence="9">
        <name>Mn(2+)</name>
        <dbReference type="ChEBI" id="CHEBI:29035"/>
    </cofactor>
    <text evidence="9">Mg(2+). Can also accept Mn(2+).</text>
</comment>
<evidence type="ECO:0000256" key="2">
    <source>
        <dbReference type="ARBA" id="ARBA00022490"/>
    </source>
</evidence>
<feature type="site" description="Transition state stabilizer" evidence="9">
    <location>
        <position position="233"/>
    </location>
</feature>
<dbReference type="NCBIfam" id="TIGR00016">
    <property type="entry name" value="ackA"/>
    <property type="match status" value="1"/>
</dbReference>
<evidence type="ECO:0000256" key="10">
    <source>
        <dbReference type="RuleBase" id="RU003835"/>
    </source>
</evidence>
<feature type="site" description="Transition state stabilizer" evidence="9">
    <location>
        <position position="173"/>
    </location>
</feature>
<keyword evidence="3 9" id="KW-0808">Transferase</keyword>
<keyword evidence="5 9" id="KW-0547">Nucleotide-binding</keyword>
<protein>
    <recommendedName>
        <fullName evidence="9">Acetate kinase</fullName>
        <ecNumber evidence="9">2.7.2.1</ecNumber>
    </recommendedName>
    <alternativeName>
        <fullName evidence="9">Acetokinase</fullName>
    </alternativeName>
</protein>
<dbReference type="GO" id="GO:0000287">
    <property type="term" value="F:magnesium ion binding"/>
    <property type="evidence" value="ECO:0007669"/>
    <property type="project" value="UniProtKB-UniRule"/>
</dbReference>
<evidence type="ECO:0000313" key="12">
    <source>
        <dbReference type="Proteomes" id="UP000244898"/>
    </source>
</evidence>
<keyword evidence="7 9" id="KW-0067">ATP-binding</keyword>
<dbReference type="InterPro" id="IPR004372">
    <property type="entry name" value="Ac/propionate_kinase"/>
</dbReference>
<evidence type="ECO:0000256" key="9">
    <source>
        <dbReference type="HAMAP-Rule" id="MF_00020"/>
    </source>
</evidence>
<dbReference type="HAMAP" id="MF_00020">
    <property type="entry name" value="Acetate_kinase"/>
    <property type="match status" value="1"/>
</dbReference>
<dbReference type="UniPathway" id="UPA00340">
    <property type="reaction ID" value="UER00458"/>
</dbReference>
<evidence type="ECO:0000256" key="3">
    <source>
        <dbReference type="ARBA" id="ARBA00022679"/>
    </source>
</evidence>
<dbReference type="Proteomes" id="UP000244898">
    <property type="component" value="Unassembled WGS sequence"/>
</dbReference>
<keyword evidence="6 9" id="KW-0418">Kinase</keyword>
<comment type="pathway">
    <text evidence="9">Metabolic intermediate biosynthesis; acetyl-CoA biosynthesis; acetyl-CoA from acetate: step 1/2.</text>
</comment>
<dbReference type="PIRSF" id="PIRSF000722">
    <property type="entry name" value="Acetate_prop_kin"/>
    <property type="match status" value="1"/>
</dbReference>
<comment type="similarity">
    <text evidence="1 9 10">Belongs to the acetokinase family.</text>
</comment>
<organism evidence="11 12">
    <name type="scientific">Falsiruegeria mediterranea M17</name>
    <dbReference type="NCBI Taxonomy" id="1200281"/>
    <lineage>
        <taxon>Bacteria</taxon>
        <taxon>Pseudomonadati</taxon>
        <taxon>Pseudomonadota</taxon>
        <taxon>Alphaproteobacteria</taxon>
        <taxon>Rhodobacterales</taxon>
        <taxon>Roseobacteraceae</taxon>
        <taxon>Falsiruegeria</taxon>
    </lineage>
</organism>
<dbReference type="PROSITE" id="PS01075">
    <property type="entry name" value="ACETATE_KINASE_1"/>
    <property type="match status" value="1"/>
</dbReference>
<evidence type="ECO:0000256" key="6">
    <source>
        <dbReference type="ARBA" id="ARBA00022777"/>
    </source>
</evidence>
<feature type="binding site" evidence="9">
    <location>
        <position position="8"/>
    </location>
    <ligand>
        <name>Mg(2+)</name>
        <dbReference type="ChEBI" id="CHEBI:18420"/>
    </ligand>
</feature>
<keyword evidence="4 9" id="KW-0479">Metal-binding</keyword>
<evidence type="ECO:0000313" key="11">
    <source>
        <dbReference type="EMBL" id="SPJ29125.1"/>
    </source>
</evidence>
<evidence type="ECO:0000256" key="7">
    <source>
        <dbReference type="ARBA" id="ARBA00022840"/>
    </source>
</evidence>
<reference evidence="12" key="1">
    <citation type="submission" date="2018-03" db="EMBL/GenBank/DDBJ databases">
        <authorList>
            <person name="Rodrigo-Torres L."/>
            <person name="Arahal R. D."/>
            <person name="Lucena T."/>
        </authorList>
    </citation>
    <scope>NUCLEOTIDE SEQUENCE [LARGE SCALE GENOMIC DNA]</scope>
    <source>
        <strain evidence="12">CECT 7615</strain>
    </source>
</reference>
<dbReference type="Pfam" id="PF00871">
    <property type="entry name" value="Acetate_kinase"/>
    <property type="match status" value="1"/>
</dbReference>
<dbReference type="PROSITE" id="PS01076">
    <property type="entry name" value="ACETATE_KINASE_2"/>
    <property type="match status" value="1"/>
</dbReference>
<feature type="binding site" evidence="9">
    <location>
        <position position="85"/>
    </location>
    <ligand>
        <name>substrate</name>
    </ligand>
</feature>
<dbReference type="Gene3D" id="3.30.420.40">
    <property type="match status" value="2"/>
</dbReference>
<dbReference type="EC" id="2.7.2.1" evidence="9"/>
<evidence type="ECO:0000256" key="1">
    <source>
        <dbReference type="ARBA" id="ARBA00008748"/>
    </source>
</evidence>
<dbReference type="GO" id="GO:0008776">
    <property type="term" value="F:acetate kinase activity"/>
    <property type="evidence" value="ECO:0007669"/>
    <property type="project" value="UniProtKB-UniRule"/>
</dbReference>
<dbReference type="InterPro" id="IPR000890">
    <property type="entry name" value="Aliphatic_acid_kin_short-chain"/>
</dbReference>
<feature type="active site" description="Proton donor/acceptor" evidence="9">
    <location>
        <position position="142"/>
    </location>
</feature>
<dbReference type="InterPro" id="IPR023865">
    <property type="entry name" value="Aliphatic_acid_kinase_CS"/>
</dbReference>
<dbReference type="GO" id="GO:0006085">
    <property type="term" value="P:acetyl-CoA biosynthetic process"/>
    <property type="evidence" value="ECO:0007669"/>
    <property type="project" value="UniProtKB-UniRule"/>
</dbReference>
<accession>A0A2R8C9P1</accession>
<dbReference type="EMBL" id="ONZG01000006">
    <property type="protein sequence ID" value="SPJ29125.1"/>
    <property type="molecule type" value="Genomic_DNA"/>
</dbReference>
<dbReference type="RefSeq" id="WP_108788212.1">
    <property type="nucleotide sequence ID" value="NZ_ONZG01000006.1"/>
</dbReference>
<dbReference type="PANTHER" id="PTHR21060:SF21">
    <property type="entry name" value="ACETATE KINASE"/>
    <property type="match status" value="1"/>
</dbReference>
<feature type="binding site" evidence="9">
    <location>
        <begin position="319"/>
        <end position="323"/>
    </location>
    <ligand>
        <name>ATP</name>
        <dbReference type="ChEBI" id="CHEBI:30616"/>
    </ligand>
</feature>
<evidence type="ECO:0000256" key="5">
    <source>
        <dbReference type="ARBA" id="ARBA00022741"/>
    </source>
</evidence>
<dbReference type="GO" id="GO:0006083">
    <property type="term" value="P:acetate metabolic process"/>
    <property type="evidence" value="ECO:0007669"/>
    <property type="project" value="TreeGrafter"/>
</dbReference>
<gene>
    <name evidence="9 11" type="primary">ackA</name>
    <name evidence="11" type="ORF">TRM7615_02637</name>
</gene>
<dbReference type="GO" id="GO:0005829">
    <property type="term" value="C:cytosol"/>
    <property type="evidence" value="ECO:0007669"/>
    <property type="project" value="TreeGrafter"/>
</dbReference>
<keyword evidence="12" id="KW-1185">Reference proteome</keyword>
<comment type="subunit">
    <text evidence="9">Homodimer.</text>
</comment>
<comment type="subcellular location">
    <subcellularLocation>
        <location evidence="9">Cytoplasm</location>
    </subcellularLocation>
</comment>
<comment type="function">
    <text evidence="9">Catalyzes the formation of acetyl phosphate from acetate and ATP. Can also catalyze the reverse reaction.</text>
</comment>
<sequence>MAGLLTLNAGSSSIKFGVYLAAPEPELLLLGQVENLGPVAQLVFSHPEKKTVEIGPSDHVTAVQAILEAIQPALKDHVVTGVGHRIVHGGKTFTGPVELTDHVMGQLETLVPLAPLHQPHNLAAVRAAQAAFPDAIQIGCFDTSFHQGHPFVNDAFAIPRRFYEKGVRRYGFHGLSYDYVTDTLTREHPILARGRVVIAHLGNGASMCAVKKGKSIGSTMGFSALDGLPMGTRCGQLDPGVMLYLMEQGHTVEAITHILYKKSGLLGLSEISHDMRTLLASDDPRAAEAIDYYVFRIKRELGAMVAIMGGLNAVVFCGGIGENSPDIRARVLDGLEFMGLSLDAVANAANEQVISDGDVPVLVIPTDEERVIARALAARVVP</sequence>
<dbReference type="AlphaFoldDB" id="A0A2R8C9P1"/>
<feature type="binding site" evidence="9">
    <location>
        <begin position="200"/>
        <end position="204"/>
    </location>
    <ligand>
        <name>ATP</name>
        <dbReference type="ChEBI" id="CHEBI:30616"/>
    </ligand>
</feature>
<dbReference type="PANTHER" id="PTHR21060">
    <property type="entry name" value="ACETATE KINASE"/>
    <property type="match status" value="1"/>
</dbReference>
<evidence type="ECO:0000256" key="4">
    <source>
        <dbReference type="ARBA" id="ARBA00022723"/>
    </source>
</evidence>
<dbReference type="OrthoDB" id="9802453at2"/>
<dbReference type="SUPFAM" id="SSF53067">
    <property type="entry name" value="Actin-like ATPase domain"/>
    <property type="match status" value="2"/>
</dbReference>
<dbReference type="PRINTS" id="PR00471">
    <property type="entry name" value="ACETATEKNASE"/>
</dbReference>
<feature type="binding site" evidence="9">
    <location>
        <position position="15"/>
    </location>
    <ligand>
        <name>ATP</name>
        <dbReference type="ChEBI" id="CHEBI:30616"/>
    </ligand>
</feature>
<comment type="catalytic activity">
    <reaction evidence="9">
        <text>acetate + ATP = acetyl phosphate + ADP</text>
        <dbReference type="Rhea" id="RHEA:11352"/>
        <dbReference type="ChEBI" id="CHEBI:22191"/>
        <dbReference type="ChEBI" id="CHEBI:30089"/>
        <dbReference type="ChEBI" id="CHEBI:30616"/>
        <dbReference type="ChEBI" id="CHEBI:456216"/>
        <dbReference type="EC" id="2.7.2.1"/>
    </reaction>
</comment>
<feature type="binding site" evidence="9">
    <location>
        <begin position="274"/>
        <end position="276"/>
    </location>
    <ligand>
        <name>ATP</name>
        <dbReference type="ChEBI" id="CHEBI:30616"/>
    </ligand>
</feature>
<proteinExistence type="inferred from homology"/>
<keyword evidence="2 9" id="KW-0963">Cytoplasm</keyword>
<name>A0A2R8C9P1_9RHOB</name>